<protein>
    <submittedName>
        <fullName evidence="2">Alcohol dehydrogenase 1</fullName>
    </submittedName>
</protein>
<dbReference type="SUPFAM" id="SSF51735">
    <property type="entry name" value="NAD(P)-binding Rossmann-fold domains"/>
    <property type="match status" value="1"/>
</dbReference>
<evidence type="ECO:0000259" key="1">
    <source>
        <dbReference type="SMART" id="SM00829"/>
    </source>
</evidence>
<dbReference type="SUPFAM" id="SSF50129">
    <property type="entry name" value="GroES-like"/>
    <property type="match status" value="1"/>
</dbReference>
<dbReference type="InParanoid" id="A0A2R5GCN9"/>
<dbReference type="Gene3D" id="3.90.180.10">
    <property type="entry name" value="Medium-chain alcohol dehydrogenases, catalytic domain"/>
    <property type="match status" value="1"/>
</dbReference>
<feature type="domain" description="Enoyl reductase (ER)" evidence="1">
    <location>
        <begin position="21"/>
        <end position="331"/>
    </location>
</feature>
<keyword evidence="3" id="KW-1185">Reference proteome</keyword>
<dbReference type="InterPro" id="IPR020843">
    <property type="entry name" value="ER"/>
</dbReference>
<dbReference type="Proteomes" id="UP000241890">
    <property type="component" value="Unassembled WGS sequence"/>
</dbReference>
<dbReference type="InterPro" id="IPR036291">
    <property type="entry name" value="NAD(P)-bd_dom_sf"/>
</dbReference>
<gene>
    <name evidence="2" type="ORF">FCC1311_017532</name>
</gene>
<dbReference type="EMBL" id="BEYU01000013">
    <property type="protein sequence ID" value="GBG25534.1"/>
    <property type="molecule type" value="Genomic_DNA"/>
</dbReference>
<dbReference type="PANTHER" id="PTHR43482:SF1">
    <property type="entry name" value="PROTEIN AST1-RELATED"/>
    <property type="match status" value="1"/>
</dbReference>
<dbReference type="Pfam" id="PF13602">
    <property type="entry name" value="ADH_zinc_N_2"/>
    <property type="match status" value="1"/>
</dbReference>
<sequence length="336" mass="35678">MAKGTASRLVKFDEDPKKAVQFDENVEWDAPREDEVLIKVVAAGINMADVKQAGGLMPFVKTPIITGRDYCGVVEEGPSDLIGKHVFGTGGPLGYLCDGSHAQYLKIPVADVALKPDALTPEQAGTLGVPFFTAYLAVVTQGRVKEGDVVAVPGATGFVGRSALMIAKAMGATTIAMTRRDIGDSLPYADHVLCTKDLEEDDILAKLRELGRPGQIGVDLFVDTVGGDMCSRGIAAIGKFGRVCTMAAPSPAAMSSFSTFEFYRKQGTISGVNTLMVADGICGTIMRDLSALFDQGKLEPLPVAEQTFTLKDYAEALALVGSGKIRDRVALLPWKE</sequence>
<dbReference type="PANTHER" id="PTHR43482">
    <property type="entry name" value="PROTEIN AST1-RELATED"/>
    <property type="match status" value="1"/>
</dbReference>
<dbReference type="AlphaFoldDB" id="A0A2R5GCN9"/>
<organism evidence="2 3">
    <name type="scientific">Hondaea fermentalgiana</name>
    <dbReference type="NCBI Taxonomy" id="2315210"/>
    <lineage>
        <taxon>Eukaryota</taxon>
        <taxon>Sar</taxon>
        <taxon>Stramenopiles</taxon>
        <taxon>Bigyra</taxon>
        <taxon>Labyrinthulomycetes</taxon>
        <taxon>Thraustochytrida</taxon>
        <taxon>Thraustochytriidae</taxon>
        <taxon>Hondaea</taxon>
    </lineage>
</organism>
<dbReference type="OrthoDB" id="256333at2759"/>
<dbReference type="SMART" id="SM00829">
    <property type="entry name" value="PKS_ER"/>
    <property type="match status" value="1"/>
</dbReference>
<dbReference type="GO" id="GO:0016491">
    <property type="term" value="F:oxidoreductase activity"/>
    <property type="evidence" value="ECO:0007669"/>
    <property type="project" value="InterPro"/>
</dbReference>
<dbReference type="InterPro" id="IPR013154">
    <property type="entry name" value="ADH-like_N"/>
</dbReference>
<dbReference type="Pfam" id="PF08240">
    <property type="entry name" value="ADH_N"/>
    <property type="match status" value="1"/>
</dbReference>
<evidence type="ECO:0000313" key="2">
    <source>
        <dbReference type="EMBL" id="GBG25534.1"/>
    </source>
</evidence>
<evidence type="ECO:0000313" key="3">
    <source>
        <dbReference type="Proteomes" id="UP000241890"/>
    </source>
</evidence>
<reference evidence="2 3" key="1">
    <citation type="submission" date="2017-12" db="EMBL/GenBank/DDBJ databases">
        <title>Sequencing, de novo assembly and annotation of complete genome of a new Thraustochytrid species, strain FCC1311.</title>
        <authorList>
            <person name="Sedici K."/>
            <person name="Godart F."/>
            <person name="Aiese Cigliano R."/>
            <person name="Sanseverino W."/>
            <person name="Barakat M."/>
            <person name="Ortet P."/>
            <person name="Marechal E."/>
            <person name="Cagnac O."/>
            <person name="Amato A."/>
        </authorList>
    </citation>
    <scope>NUCLEOTIDE SEQUENCE [LARGE SCALE GENOMIC DNA]</scope>
</reference>
<comment type="caution">
    <text evidence="2">The sequence shown here is derived from an EMBL/GenBank/DDBJ whole genome shotgun (WGS) entry which is preliminary data.</text>
</comment>
<accession>A0A2R5GCN9</accession>
<proteinExistence type="predicted"/>
<dbReference type="Gene3D" id="3.40.50.720">
    <property type="entry name" value="NAD(P)-binding Rossmann-like Domain"/>
    <property type="match status" value="1"/>
</dbReference>
<dbReference type="InterPro" id="IPR011032">
    <property type="entry name" value="GroES-like_sf"/>
</dbReference>
<dbReference type="InterPro" id="IPR052585">
    <property type="entry name" value="Lipid_raft_assoc_Zn_ADH"/>
</dbReference>
<name>A0A2R5GCN9_9STRA</name>